<reference evidence="2 3" key="1">
    <citation type="journal article" date="2006" name="Science">
        <title>The genome of black cottonwood, Populus trichocarpa (Torr. &amp; Gray).</title>
        <authorList>
            <person name="Tuskan G.A."/>
            <person name="Difazio S."/>
            <person name="Jansson S."/>
            <person name="Bohlmann J."/>
            <person name="Grigoriev I."/>
            <person name="Hellsten U."/>
            <person name="Putnam N."/>
            <person name="Ralph S."/>
            <person name="Rombauts S."/>
            <person name="Salamov A."/>
            <person name="Schein J."/>
            <person name="Sterck L."/>
            <person name="Aerts A."/>
            <person name="Bhalerao R.R."/>
            <person name="Bhalerao R.P."/>
            <person name="Blaudez D."/>
            <person name="Boerjan W."/>
            <person name="Brun A."/>
            <person name="Brunner A."/>
            <person name="Busov V."/>
            <person name="Campbell M."/>
            <person name="Carlson J."/>
            <person name="Chalot M."/>
            <person name="Chapman J."/>
            <person name="Chen G.L."/>
            <person name="Cooper D."/>
            <person name="Coutinho P.M."/>
            <person name="Couturier J."/>
            <person name="Covert S."/>
            <person name="Cronk Q."/>
            <person name="Cunningham R."/>
            <person name="Davis J."/>
            <person name="Degroeve S."/>
            <person name="Dejardin A."/>
            <person name="Depamphilis C."/>
            <person name="Detter J."/>
            <person name="Dirks B."/>
            <person name="Dubchak I."/>
            <person name="Duplessis S."/>
            <person name="Ehlting J."/>
            <person name="Ellis B."/>
            <person name="Gendler K."/>
            <person name="Goodstein D."/>
            <person name="Gribskov M."/>
            <person name="Grimwood J."/>
            <person name="Groover A."/>
            <person name="Gunter L."/>
            <person name="Hamberger B."/>
            <person name="Heinze B."/>
            <person name="Helariutta Y."/>
            <person name="Henrissat B."/>
            <person name="Holligan D."/>
            <person name="Holt R."/>
            <person name="Huang W."/>
            <person name="Islam-Faridi N."/>
            <person name="Jones S."/>
            <person name="Jones-Rhoades M."/>
            <person name="Jorgensen R."/>
            <person name="Joshi C."/>
            <person name="Kangasjarvi J."/>
            <person name="Karlsson J."/>
            <person name="Kelleher C."/>
            <person name="Kirkpatrick R."/>
            <person name="Kirst M."/>
            <person name="Kohler A."/>
            <person name="Kalluri U."/>
            <person name="Larimer F."/>
            <person name="Leebens-Mack J."/>
            <person name="Leple J.C."/>
            <person name="Locascio P."/>
            <person name="Lou Y."/>
            <person name="Lucas S."/>
            <person name="Martin F."/>
            <person name="Montanini B."/>
            <person name="Napoli C."/>
            <person name="Nelson D.R."/>
            <person name="Nelson C."/>
            <person name="Nieminen K."/>
            <person name="Nilsson O."/>
            <person name="Pereda V."/>
            <person name="Peter G."/>
            <person name="Philippe R."/>
            <person name="Pilate G."/>
            <person name="Poliakov A."/>
            <person name="Razumovskaya J."/>
            <person name="Richardson P."/>
            <person name="Rinaldi C."/>
            <person name="Ritland K."/>
            <person name="Rouze P."/>
            <person name="Ryaboy D."/>
            <person name="Schmutz J."/>
            <person name="Schrader J."/>
            <person name="Segerman B."/>
            <person name="Shin H."/>
            <person name="Siddiqui A."/>
            <person name="Sterky F."/>
            <person name="Terry A."/>
            <person name="Tsai C.J."/>
            <person name="Uberbacher E."/>
            <person name="Unneberg P."/>
            <person name="Vahala J."/>
            <person name="Wall K."/>
            <person name="Wessler S."/>
            <person name="Yang G."/>
            <person name="Yin T."/>
            <person name="Douglas C."/>
            <person name="Marra M."/>
            <person name="Sandberg G."/>
            <person name="Van de Peer Y."/>
            <person name="Rokhsar D."/>
        </authorList>
    </citation>
    <scope>NUCLEOTIDE SEQUENCE [LARGE SCALE GENOMIC DNA]</scope>
    <source>
        <strain evidence="3">cv. Nisqually</strain>
    </source>
</reference>
<dbReference type="Proteomes" id="UP000006729">
    <property type="component" value="Chromosome 14"/>
</dbReference>
<dbReference type="AlphaFoldDB" id="A0A2K1XRC0"/>
<feature type="region of interest" description="Disordered" evidence="1">
    <location>
        <begin position="73"/>
        <end position="108"/>
    </location>
</feature>
<evidence type="ECO:0000313" key="2">
    <source>
        <dbReference type="EMBL" id="PNT03321.1"/>
    </source>
</evidence>
<dbReference type="EMBL" id="CM009303">
    <property type="protein sequence ID" value="PNT03321.1"/>
    <property type="molecule type" value="Genomic_DNA"/>
</dbReference>
<accession>A0A2K1XRC0</accession>
<sequence length="135" mass="15047">MDFLEIDILVLQEPQLNEMDCLEIDLLGPQPIFSETVQPVENLQFGVGGFSQLDQWYDETMFLCDNIEPGDQEVVSHSSMNSQESSGMEDGNMQEQVNGNLSEDKSCMPSSKQEVCLSILPSSLSGIYEKSKSKD</sequence>
<protein>
    <submittedName>
        <fullName evidence="2">Uncharacterized protein</fullName>
    </submittedName>
</protein>
<organism evidence="2 3">
    <name type="scientific">Populus trichocarpa</name>
    <name type="common">Western balsam poplar</name>
    <name type="synonym">Populus balsamifera subsp. trichocarpa</name>
    <dbReference type="NCBI Taxonomy" id="3694"/>
    <lineage>
        <taxon>Eukaryota</taxon>
        <taxon>Viridiplantae</taxon>
        <taxon>Streptophyta</taxon>
        <taxon>Embryophyta</taxon>
        <taxon>Tracheophyta</taxon>
        <taxon>Spermatophyta</taxon>
        <taxon>Magnoliopsida</taxon>
        <taxon>eudicotyledons</taxon>
        <taxon>Gunneridae</taxon>
        <taxon>Pentapetalae</taxon>
        <taxon>rosids</taxon>
        <taxon>fabids</taxon>
        <taxon>Malpighiales</taxon>
        <taxon>Salicaceae</taxon>
        <taxon>Saliceae</taxon>
        <taxon>Populus</taxon>
    </lineage>
</organism>
<keyword evidence="3" id="KW-1185">Reference proteome</keyword>
<proteinExistence type="predicted"/>
<gene>
    <name evidence="2" type="ORF">POPTR_014G064400</name>
</gene>
<evidence type="ECO:0000313" key="3">
    <source>
        <dbReference type="Proteomes" id="UP000006729"/>
    </source>
</evidence>
<name>A0A2K1XRC0_POPTR</name>
<dbReference type="InParanoid" id="A0A2K1XRC0"/>
<feature type="compositionally biased region" description="Polar residues" evidence="1">
    <location>
        <begin position="75"/>
        <end position="86"/>
    </location>
</feature>
<evidence type="ECO:0000256" key="1">
    <source>
        <dbReference type="SAM" id="MobiDB-lite"/>
    </source>
</evidence>